<dbReference type="InterPro" id="IPR000504">
    <property type="entry name" value="RRM_dom"/>
</dbReference>
<feature type="non-terminal residue" evidence="8">
    <location>
        <position position="393"/>
    </location>
</feature>
<keyword evidence="4" id="KW-0648">Protein biosynthesis</keyword>
<feature type="region of interest" description="Disordered" evidence="6">
    <location>
        <begin position="1"/>
        <end position="39"/>
    </location>
</feature>
<dbReference type="InterPro" id="IPR024675">
    <property type="entry name" value="eIF3g_N"/>
</dbReference>
<dbReference type="GO" id="GO:0005852">
    <property type="term" value="C:eukaryotic translation initiation factor 3 complex"/>
    <property type="evidence" value="ECO:0007669"/>
    <property type="project" value="InterPro"/>
</dbReference>
<dbReference type="SUPFAM" id="SSF54928">
    <property type="entry name" value="RNA-binding domain, RBD"/>
    <property type="match status" value="1"/>
</dbReference>
<organism evidence="8 9">
    <name type="scientific">Olpidium bornovanus</name>
    <dbReference type="NCBI Taxonomy" id="278681"/>
    <lineage>
        <taxon>Eukaryota</taxon>
        <taxon>Fungi</taxon>
        <taxon>Fungi incertae sedis</taxon>
        <taxon>Olpidiomycota</taxon>
        <taxon>Olpidiomycotina</taxon>
        <taxon>Olpidiomycetes</taxon>
        <taxon>Olpidiales</taxon>
        <taxon>Olpidiaceae</taxon>
        <taxon>Olpidium</taxon>
    </lineage>
</organism>
<evidence type="ECO:0000259" key="7">
    <source>
        <dbReference type="PROSITE" id="PS50102"/>
    </source>
</evidence>
<evidence type="ECO:0000256" key="4">
    <source>
        <dbReference type="ARBA" id="ARBA00022917"/>
    </source>
</evidence>
<feature type="compositionally biased region" description="Low complexity" evidence="6">
    <location>
        <begin position="12"/>
        <end position="23"/>
    </location>
</feature>
<dbReference type="PANTHER" id="PTHR10352">
    <property type="entry name" value="EUKARYOTIC TRANSLATION INITIATION FACTOR 3 SUBUNIT G"/>
    <property type="match status" value="1"/>
</dbReference>
<dbReference type="InterPro" id="IPR034240">
    <property type="entry name" value="eIF3G_RRM"/>
</dbReference>
<accession>A0A8H8DMZ3</accession>
<gene>
    <name evidence="8" type="ORF">BJ554DRAFT_916</name>
</gene>
<evidence type="ECO:0000256" key="6">
    <source>
        <dbReference type="SAM" id="MobiDB-lite"/>
    </source>
</evidence>
<keyword evidence="1" id="KW-0963">Cytoplasm</keyword>
<reference evidence="8 9" key="1">
    <citation type="journal article" name="Sci. Rep.">
        <title>Genome-scale phylogenetic analyses confirm Olpidium as the closest living zoosporic fungus to the non-flagellated, terrestrial fungi.</title>
        <authorList>
            <person name="Chang Y."/>
            <person name="Rochon D."/>
            <person name="Sekimoto S."/>
            <person name="Wang Y."/>
            <person name="Chovatia M."/>
            <person name="Sandor L."/>
            <person name="Salamov A."/>
            <person name="Grigoriev I.V."/>
            <person name="Stajich J.E."/>
            <person name="Spatafora J.W."/>
        </authorList>
    </citation>
    <scope>NUCLEOTIDE SEQUENCE [LARGE SCALE GENOMIC DNA]</scope>
    <source>
        <strain evidence="8">S191</strain>
    </source>
</reference>
<dbReference type="InterPro" id="IPR017334">
    <property type="entry name" value="eIF3_g"/>
</dbReference>
<dbReference type="EMBL" id="JAEFCI010000007">
    <property type="protein sequence ID" value="KAG5463822.1"/>
    <property type="molecule type" value="Genomic_DNA"/>
</dbReference>
<dbReference type="CDD" id="cd12408">
    <property type="entry name" value="RRM_eIF3G_like"/>
    <property type="match status" value="1"/>
</dbReference>
<dbReference type="InterPro" id="IPR012677">
    <property type="entry name" value="Nucleotide-bd_a/b_plait_sf"/>
</dbReference>
<evidence type="ECO:0000256" key="3">
    <source>
        <dbReference type="ARBA" id="ARBA00022884"/>
    </source>
</evidence>
<comment type="caution">
    <text evidence="8">The sequence shown here is derived from an EMBL/GenBank/DDBJ whole genome shotgun (WGS) entry which is preliminary data.</text>
</comment>
<feature type="region of interest" description="Disordered" evidence="6">
    <location>
        <begin position="234"/>
        <end position="313"/>
    </location>
</feature>
<proteinExistence type="inferred from homology"/>
<dbReference type="OrthoDB" id="639027at2759"/>
<keyword evidence="9" id="KW-1185">Reference proteome</keyword>
<dbReference type="GO" id="GO:0003723">
    <property type="term" value="F:RNA binding"/>
    <property type="evidence" value="ECO:0007669"/>
    <property type="project" value="UniProtKB-UniRule"/>
</dbReference>
<dbReference type="Pfam" id="PF00076">
    <property type="entry name" value="RRM_1"/>
    <property type="match status" value="1"/>
</dbReference>
<dbReference type="CDD" id="cd12933">
    <property type="entry name" value="eIF3G"/>
    <property type="match status" value="1"/>
</dbReference>
<keyword evidence="2 8" id="KW-0396">Initiation factor</keyword>
<dbReference type="Gene3D" id="3.30.70.330">
    <property type="match status" value="1"/>
</dbReference>
<protein>
    <submittedName>
        <fullName evidence="8">Eukaryotic translation initiation factor 3 subunit G-domain-containing protein</fullName>
    </submittedName>
</protein>
<evidence type="ECO:0000313" key="9">
    <source>
        <dbReference type="Proteomes" id="UP000673691"/>
    </source>
</evidence>
<evidence type="ECO:0000256" key="1">
    <source>
        <dbReference type="ARBA" id="ARBA00022490"/>
    </source>
</evidence>
<dbReference type="Proteomes" id="UP000673691">
    <property type="component" value="Unassembled WGS sequence"/>
</dbReference>
<dbReference type="PROSITE" id="PS50102">
    <property type="entry name" value="RRM"/>
    <property type="match status" value="1"/>
</dbReference>
<evidence type="ECO:0000313" key="8">
    <source>
        <dbReference type="EMBL" id="KAG5463822.1"/>
    </source>
</evidence>
<dbReference type="SMART" id="SM00360">
    <property type="entry name" value="RRM"/>
    <property type="match status" value="1"/>
</dbReference>
<keyword evidence="3 5" id="KW-0694">RNA-binding</keyword>
<feature type="region of interest" description="Disordered" evidence="6">
    <location>
        <begin position="166"/>
        <end position="205"/>
    </location>
</feature>
<evidence type="ECO:0000256" key="5">
    <source>
        <dbReference type="PROSITE-ProRule" id="PRU00176"/>
    </source>
</evidence>
<feature type="domain" description="RRM" evidence="7">
    <location>
        <begin position="316"/>
        <end position="393"/>
    </location>
</feature>
<dbReference type="InterPro" id="IPR035979">
    <property type="entry name" value="RBD_domain_sf"/>
</dbReference>
<feature type="compositionally biased region" description="Low complexity" evidence="6">
    <location>
        <begin position="243"/>
        <end position="268"/>
    </location>
</feature>
<sequence length="393" mass="42705">MTGRESEQLQTAAAAPAVLLAPPKSSWADEVDEQGERSPRDGVRFMTILMGFCPAPSLLTLLPGERLRPRYRALEKDQYHSYSTKDENGVQTFVEYRMEDGKRFKMVRKVKNTLIKEHVNKAVASRKVGAVSHGGPAAHVGNPLTFRSLDGFRSRFPAQKWAKFGAEKNSKPGPDTRTTTVGEQVFLRPTSKLQAEPEPSQEDKVKAALAASKGIQCRRCNGDHFTARCPYKDTLPMGEPEKPAASSAAAGGEPSSAAEAASGPATAGKYIPPGLRNKGAEPSDGSRFGDKQRGSLNAAVSVSHPVGTRRGCDDSNTLRVTNLSEDVREADMQELFRGFGSLARTYVAIDRETNTCKGYAFVSFHLNEDAARALKAINGYGYDNLILRVEVRG</sequence>
<dbReference type="AlphaFoldDB" id="A0A8H8DMZ3"/>
<dbReference type="Pfam" id="PF12353">
    <property type="entry name" value="eIF3g"/>
    <property type="match status" value="1"/>
</dbReference>
<dbReference type="HAMAP" id="MF_03006">
    <property type="entry name" value="eIF3g"/>
    <property type="match status" value="1"/>
</dbReference>
<evidence type="ECO:0000256" key="2">
    <source>
        <dbReference type="ARBA" id="ARBA00022540"/>
    </source>
</evidence>
<name>A0A8H8DMZ3_9FUNG</name>
<dbReference type="GO" id="GO:0003743">
    <property type="term" value="F:translation initiation factor activity"/>
    <property type="evidence" value="ECO:0007669"/>
    <property type="project" value="UniProtKB-KW"/>
</dbReference>